<accession>A0ABW0JU97</accession>
<feature type="domain" description="Cytochrome c" evidence="6">
    <location>
        <begin position="140"/>
        <end position="230"/>
    </location>
</feature>
<feature type="chain" id="PRO_5047421668" evidence="5">
    <location>
        <begin position="35"/>
        <end position="260"/>
    </location>
</feature>
<name>A0ABW0JU97_9GAMM</name>
<evidence type="ECO:0000256" key="4">
    <source>
        <dbReference type="PROSITE-ProRule" id="PRU00433"/>
    </source>
</evidence>
<keyword evidence="5" id="KW-0732">Signal</keyword>
<keyword evidence="1 4" id="KW-0349">Heme</keyword>
<gene>
    <name evidence="7" type="ORF">ACFPK0_05490</name>
</gene>
<evidence type="ECO:0000256" key="5">
    <source>
        <dbReference type="SAM" id="SignalP"/>
    </source>
</evidence>
<evidence type="ECO:0000256" key="3">
    <source>
        <dbReference type="ARBA" id="ARBA00023004"/>
    </source>
</evidence>
<evidence type="ECO:0000313" key="8">
    <source>
        <dbReference type="Proteomes" id="UP001596018"/>
    </source>
</evidence>
<comment type="caution">
    <text evidence="7">The sequence shown here is derived from an EMBL/GenBank/DDBJ whole genome shotgun (WGS) entry which is preliminary data.</text>
</comment>
<dbReference type="PROSITE" id="PS51007">
    <property type="entry name" value="CYTC"/>
    <property type="match status" value="2"/>
</dbReference>
<keyword evidence="2 4" id="KW-0479">Metal-binding</keyword>
<dbReference type="PANTHER" id="PTHR33751:SF11">
    <property type="entry name" value="BLL4483 PROTEIN"/>
    <property type="match status" value="1"/>
</dbReference>
<protein>
    <submittedName>
        <fullName evidence="7">C-type cytochrome</fullName>
    </submittedName>
</protein>
<keyword evidence="3 4" id="KW-0408">Iron</keyword>
<dbReference type="Pfam" id="PF00034">
    <property type="entry name" value="Cytochrom_C"/>
    <property type="match status" value="2"/>
</dbReference>
<keyword evidence="8" id="KW-1185">Reference proteome</keyword>
<dbReference type="RefSeq" id="WP_056080629.1">
    <property type="nucleotide sequence ID" value="NZ_JALBWS010000014.1"/>
</dbReference>
<dbReference type="Gene3D" id="1.10.760.10">
    <property type="entry name" value="Cytochrome c-like domain"/>
    <property type="match status" value="2"/>
</dbReference>
<dbReference type="PANTHER" id="PTHR33751">
    <property type="entry name" value="CBB3-TYPE CYTOCHROME C OXIDASE SUBUNIT FIXP"/>
    <property type="match status" value="1"/>
</dbReference>
<dbReference type="Proteomes" id="UP001596018">
    <property type="component" value="Unassembled WGS sequence"/>
</dbReference>
<organism evidence="7 8">
    <name type="scientific">Rhodanobacter ginsenosidimutans</name>
    <dbReference type="NCBI Taxonomy" id="490571"/>
    <lineage>
        <taxon>Bacteria</taxon>
        <taxon>Pseudomonadati</taxon>
        <taxon>Pseudomonadota</taxon>
        <taxon>Gammaproteobacteria</taxon>
        <taxon>Lysobacterales</taxon>
        <taxon>Rhodanobacteraceae</taxon>
        <taxon>Rhodanobacter</taxon>
    </lineage>
</organism>
<proteinExistence type="predicted"/>
<reference evidence="8" key="1">
    <citation type="journal article" date="2019" name="Int. J. Syst. Evol. Microbiol.">
        <title>The Global Catalogue of Microorganisms (GCM) 10K type strain sequencing project: providing services to taxonomists for standard genome sequencing and annotation.</title>
        <authorList>
            <consortium name="The Broad Institute Genomics Platform"/>
            <consortium name="The Broad Institute Genome Sequencing Center for Infectious Disease"/>
            <person name="Wu L."/>
            <person name="Ma J."/>
        </authorList>
    </citation>
    <scope>NUCLEOTIDE SEQUENCE [LARGE SCALE GENOMIC DNA]</scope>
    <source>
        <strain evidence="8">KACC 12822</strain>
    </source>
</reference>
<dbReference type="InterPro" id="IPR036909">
    <property type="entry name" value="Cyt_c-like_dom_sf"/>
</dbReference>
<sequence length="260" mass="27749">MNWFVLPYLAWSGWASRAAIALLVVCAPLATTLAADSVSTADSQPQVPDTIQQRVKACTTCHGVHGEGSAGDGVFPRLAGKPAAYLAQQLAYFQDGLRKYAPMEYTVRQLSPAYMEEIAAYFSAQEAPYHQSPVPSVSTAVMERGKQLVERGDSTRGIPSCVSCHGERLTGVEPAMPGLAGLSYDYVSAQIGSWRTHTRAAKSPDCMAIVANRLRDSDITAVAAWLGSLPPPTDMHAQPADVEKQVLPGWCVVSDAGVTP</sequence>
<feature type="domain" description="Cytochrome c" evidence="6">
    <location>
        <begin position="39"/>
        <end position="126"/>
    </location>
</feature>
<dbReference type="SUPFAM" id="SSF46626">
    <property type="entry name" value="Cytochrome c"/>
    <property type="match status" value="2"/>
</dbReference>
<dbReference type="InterPro" id="IPR050597">
    <property type="entry name" value="Cytochrome_c_Oxidase_Subunit"/>
</dbReference>
<evidence type="ECO:0000256" key="1">
    <source>
        <dbReference type="ARBA" id="ARBA00022617"/>
    </source>
</evidence>
<dbReference type="InterPro" id="IPR009056">
    <property type="entry name" value="Cyt_c-like_dom"/>
</dbReference>
<evidence type="ECO:0000256" key="2">
    <source>
        <dbReference type="ARBA" id="ARBA00022723"/>
    </source>
</evidence>
<evidence type="ECO:0000259" key="6">
    <source>
        <dbReference type="PROSITE" id="PS51007"/>
    </source>
</evidence>
<evidence type="ECO:0000313" key="7">
    <source>
        <dbReference type="EMBL" id="MFC5439465.1"/>
    </source>
</evidence>
<dbReference type="EMBL" id="JBHSMM010000001">
    <property type="protein sequence ID" value="MFC5439465.1"/>
    <property type="molecule type" value="Genomic_DNA"/>
</dbReference>
<dbReference type="InterPro" id="IPR024167">
    <property type="entry name" value="Cytochrome_c4-like"/>
</dbReference>
<dbReference type="PIRSF" id="PIRSF000005">
    <property type="entry name" value="Cytochrome_c4"/>
    <property type="match status" value="1"/>
</dbReference>
<feature type="signal peptide" evidence="5">
    <location>
        <begin position="1"/>
        <end position="34"/>
    </location>
</feature>